<evidence type="ECO:0008006" key="3">
    <source>
        <dbReference type="Google" id="ProtNLM"/>
    </source>
</evidence>
<reference evidence="1" key="1">
    <citation type="submission" date="2023-10" db="EMBL/GenBank/DDBJ databases">
        <title>Genome assembly of Pristionchus species.</title>
        <authorList>
            <person name="Yoshida K."/>
            <person name="Sommer R.J."/>
        </authorList>
    </citation>
    <scope>NUCLEOTIDE SEQUENCE</scope>
    <source>
        <strain evidence="1">RS0144</strain>
    </source>
</reference>
<protein>
    <recommendedName>
        <fullName evidence="3">Secreted protein</fullName>
    </recommendedName>
</protein>
<name>A0AAV5U7F2_9BILA</name>
<evidence type="ECO:0000313" key="1">
    <source>
        <dbReference type="EMBL" id="GMT02318.1"/>
    </source>
</evidence>
<evidence type="ECO:0000313" key="2">
    <source>
        <dbReference type="Proteomes" id="UP001432027"/>
    </source>
</evidence>
<feature type="non-terminal residue" evidence="1">
    <location>
        <position position="94"/>
    </location>
</feature>
<dbReference type="EMBL" id="BTSX01000005">
    <property type="protein sequence ID" value="GMT02318.1"/>
    <property type="molecule type" value="Genomic_DNA"/>
</dbReference>
<organism evidence="1 2">
    <name type="scientific">Pristionchus entomophagus</name>
    <dbReference type="NCBI Taxonomy" id="358040"/>
    <lineage>
        <taxon>Eukaryota</taxon>
        <taxon>Metazoa</taxon>
        <taxon>Ecdysozoa</taxon>
        <taxon>Nematoda</taxon>
        <taxon>Chromadorea</taxon>
        <taxon>Rhabditida</taxon>
        <taxon>Rhabditina</taxon>
        <taxon>Diplogasteromorpha</taxon>
        <taxon>Diplogasteroidea</taxon>
        <taxon>Neodiplogasteridae</taxon>
        <taxon>Pristionchus</taxon>
    </lineage>
</organism>
<accession>A0AAV5U7F2</accession>
<comment type="caution">
    <text evidence="1">The sequence shown here is derived from an EMBL/GenBank/DDBJ whole genome shotgun (WGS) entry which is preliminary data.</text>
</comment>
<dbReference type="AlphaFoldDB" id="A0AAV5U7F2"/>
<sequence length="94" mass="10227">MRSYASGRRAVLARISLFALAVFLLKSSLRDVVTLWRSANGAHATYRSRVASLLEALELLLEFLDDEGVVGLRLLPHGIAHVLRGSVVRDANGA</sequence>
<dbReference type="Proteomes" id="UP001432027">
    <property type="component" value="Unassembled WGS sequence"/>
</dbReference>
<gene>
    <name evidence="1" type="ORF">PENTCL1PPCAC_24492</name>
</gene>
<proteinExistence type="predicted"/>
<keyword evidence="2" id="KW-1185">Reference proteome</keyword>